<keyword evidence="4" id="KW-0808">Transferase</keyword>
<dbReference type="InterPro" id="IPR017610">
    <property type="entry name" value="tRNA_S-uridine_synth_MnmC_C"/>
</dbReference>
<dbReference type="GO" id="GO:0008168">
    <property type="term" value="F:methyltransferase activity"/>
    <property type="evidence" value="ECO:0007669"/>
    <property type="project" value="UniProtKB-KW"/>
</dbReference>
<evidence type="ECO:0000256" key="4">
    <source>
        <dbReference type="ARBA" id="ARBA00022679"/>
    </source>
</evidence>
<keyword evidence="6" id="KW-0819">tRNA processing</keyword>
<dbReference type="OrthoDB" id="9786494at2"/>
<evidence type="ECO:0000256" key="6">
    <source>
        <dbReference type="ARBA" id="ARBA00022694"/>
    </source>
</evidence>
<feature type="domain" description="FAD dependent oxidoreductase" evidence="10">
    <location>
        <begin position="157"/>
        <end position="513"/>
    </location>
</feature>
<evidence type="ECO:0000256" key="2">
    <source>
        <dbReference type="ARBA" id="ARBA00022603"/>
    </source>
</evidence>
<dbReference type="EMBL" id="AP018786">
    <property type="protein sequence ID" value="BBF22116.1"/>
    <property type="molecule type" value="Genomic_DNA"/>
</dbReference>
<keyword evidence="5" id="KW-0949">S-adenosyl-L-methionine</keyword>
<keyword evidence="1" id="KW-0963">Cytoplasm</keyword>
<evidence type="ECO:0000256" key="5">
    <source>
        <dbReference type="ARBA" id="ARBA00022691"/>
    </source>
</evidence>
<evidence type="ECO:0000256" key="9">
    <source>
        <dbReference type="ARBA" id="ARBA00023268"/>
    </source>
</evidence>
<dbReference type="Gene3D" id="3.50.50.60">
    <property type="entry name" value="FAD/NAD(P)-binding domain"/>
    <property type="match status" value="1"/>
</dbReference>
<dbReference type="RefSeq" id="WP_120175788.1">
    <property type="nucleotide sequence ID" value="NZ_AP018786.1"/>
</dbReference>
<dbReference type="Pfam" id="PF01266">
    <property type="entry name" value="DAO"/>
    <property type="match status" value="1"/>
</dbReference>
<name>A0A2Z6IBV6_9BURK</name>
<dbReference type="KEGG" id="sutt:SUTMEG_00070"/>
<evidence type="ECO:0000256" key="1">
    <source>
        <dbReference type="ARBA" id="ARBA00022490"/>
    </source>
</evidence>
<dbReference type="NCBIfam" id="TIGR03197">
    <property type="entry name" value="MnmC_Cterm"/>
    <property type="match status" value="1"/>
</dbReference>
<dbReference type="InterPro" id="IPR006076">
    <property type="entry name" value="FAD-dep_OxRdtase"/>
</dbReference>
<reference evidence="11 12" key="1">
    <citation type="journal article" date="2018" name="Int. J. Syst. Evol. Microbiol.">
        <title>Mesosutterella multiformis gen. nov., sp. nov., a member of the family Sutterellaceae and Sutterella megalosphaeroides sp. nov., isolated from human faeces.</title>
        <authorList>
            <person name="Sakamoto M."/>
            <person name="Ikeyama N."/>
            <person name="Kunihiro T."/>
            <person name="Iino T."/>
            <person name="Yuki M."/>
            <person name="Ohkuma M."/>
        </authorList>
    </citation>
    <scope>NUCLEOTIDE SEQUENCE [LARGE SCALE GENOMIC DNA]</scope>
    <source>
        <strain evidence="11 12">6FBBBH3</strain>
    </source>
</reference>
<evidence type="ECO:0000256" key="8">
    <source>
        <dbReference type="ARBA" id="ARBA00023002"/>
    </source>
</evidence>
<organism evidence="11 12">
    <name type="scientific">Sutterella megalosphaeroides</name>
    <dbReference type="NCBI Taxonomy" id="2494234"/>
    <lineage>
        <taxon>Bacteria</taxon>
        <taxon>Pseudomonadati</taxon>
        <taxon>Pseudomonadota</taxon>
        <taxon>Betaproteobacteria</taxon>
        <taxon>Burkholderiales</taxon>
        <taxon>Sutterellaceae</taxon>
        <taxon>Sutterella</taxon>
    </lineage>
</organism>
<evidence type="ECO:0000259" key="10">
    <source>
        <dbReference type="Pfam" id="PF01266"/>
    </source>
</evidence>
<accession>A0A2Z6IBV6</accession>
<keyword evidence="9" id="KW-0511">Multifunctional enzyme</keyword>
<keyword evidence="3" id="KW-0285">Flavoprotein</keyword>
<proteinExistence type="predicted"/>
<keyword evidence="8" id="KW-0560">Oxidoreductase</keyword>
<evidence type="ECO:0000256" key="7">
    <source>
        <dbReference type="ARBA" id="ARBA00022827"/>
    </source>
</evidence>
<dbReference type="PANTHER" id="PTHR13847">
    <property type="entry name" value="SARCOSINE DEHYDROGENASE-RELATED"/>
    <property type="match status" value="1"/>
</dbReference>
<evidence type="ECO:0000313" key="12">
    <source>
        <dbReference type="Proteomes" id="UP000271003"/>
    </source>
</evidence>
<protein>
    <recommendedName>
        <fullName evidence="10">FAD dependent oxidoreductase domain-containing protein</fullName>
    </recommendedName>
</protein>
<dbReference type="GO" id="GO:0032259">
    <property type="term" value="P:methylation"/>
    <property type="evidence" value="ECO:0007669"/>
    <property type="project" value="UniProtKB-KW"/>
</dbReference>
<gene>
    <name evidence="11" type="ORF">SUTMEG_00070</name>
</gene>
<keyword evidence="7" id="KW-0274">FAD</keyword>
<dbReference type="GO" id="GO:0008033">
    <property type="term" value="P:tRNA processing"/>
    <property type="evidence" value="ECO:0007669"/>
    <property type="project" value="UniProtKB-KW"/>
</dbReference>
<dbReference type="Gene3D" id="3.30.9.10">
    <property type="entry name" value="D-Amino Acid Oxidase, subunit A, domain 2"/>
    <property type="match status" value="1"/>
</dbReference>
<dbReference type="GO" id="GO:0005737">
    <property type="term" value="C:cytoplasm"/>
    <property type="evidence" value="ECO:0007669"/>
    <property type="project" value="TreeGrafter"/>
</dbReference>
<dbReference type="AlphaFoldDB" id="A0A2Z6IBV6"/>
<dbReference type="Proteomes" id="UP000271003">
    <property type="component" value="Chromosome"/>
</dbReference>
<dbReference type="PANTHER" id="PTHR13847:SF283">
    <property type="entry name" value="TRNA 5-METHYLAMINOMETHYL-2-THIOURIDINE BIOSYNTHESIS BIFUNCTIONAL PROTEIN MNMC"/>
    <property type="match status" value="1"/>
</dbReference>
<dbReference type="GO" id="GO:0016645">
    <property type="term" value="F:oxidoreductase activity, acting on the CH-NH group of donors"/>
    <property type="evidence" value="ECO:0007669"/>
    <property type="project" value="InterPro"/>
</dbReference>
<evidence type="ECO:0000313" key="11">
    <source>
        <dbReference type="EMBL" id="BBF22116.1"/>
    </source>
</evidence>
<evidence type="ECO:0000256" key="3">
    <source>
        <dbReference type="ARBA" id="ARBA00022630"/>
    </source>
</evidence>
<sequence>MTAPTSSASPLPLHVVACASSPGVEAFERVFARADELARQALDAGRRVVLSAADPLGVRTAGVPGVTVEESGPSGLSVRFWTVPAARFARELGADADILVVEDVRALGAVRPILTRETRVCVVSGEVPPGFEADASGLLGTTRTRPAAARATEGGEVLVIGAGLAGAFAAAALADRGRHPIVVDAGRAPASEASALYSGLFHPHWQASDSPVFQLTRAGCRAMAALRSRVPEAFVDCGVLDVASDADEWAHWCEAVRQGVPFPMPEREARLVGRDEAAALCGLPVSRGGWWFPGSGIVHPSLLARRLLELSGASVLVHTPVRLRRDAASGLWEALGAEGSVMARARHAVVAAAGASPEVFGMKREDYGLTRLYGRISLLRDTDLPTLKTALTGAGYVVRLDEGFTAAGATYEPDGPNLSAPEAHAHNLEVFERLLDERPELLVGGFYEGERAVPLDRMPVVGRLLAREELDKRVFRGRPAPEELPVEPGLWGLFGLGSRGLSWGWLCAEVLADAMTGLPPRIPASLAAALHPARFAARRAGG</sequence>
<dbReference type="SUPFAM" id="SSF51905">
    <property type="entry name" value="FAD/NAD(P)-binding domain"/>
    <property type="match status" value="1"/>
</dbReference>
<keyword evidence="2" id="KW-0489">Methyltransferase</keyword>
<keyword evidence="12" id="KW-1185">Reference proteome</keyword>
<dbReference type="InterPro" id="IPR036188">
    <property type="entry name" value="FAD/NAD-bd_sf"/>
</dbReference>